<sequence>MIYRFTAEVVSVEEDDDCVVVGLADDAAMPSRHLILQNAKAYDEQDRHLQMDHVHLEIGGGSESCYGGLEQVSLLGDVLALSLSAETRGRLGITEGIEILLATRDHRERLQQALEQICAAEKIPFIQSMPGDNAE</sequence>
<dbReference type="InterPro" id="IPR028962">
    <property type="entry name" value="Imm10"/>
</dbReference>
<dbReference type="EMBL" id="SHMC01000002">
    <property type="protein sequence ID" value="TAA26931.1"/>
    <property type="molecule type" value="Genomic_DNA"/>
</dbReference>
<accession>A0A4Q8LDX7</accession>
<proteinExistence type="predicted"/>
<protein>
    <recommendedName>
        <fullName evidence="3">Immunity protein 10 of polymorphic toxin system</fullName>
    </recommendedName>
</protein>
<reference evidence="1 2" key="1">
    <citation type="submission" date="2019-02" db="EMBL/GenBank/DDBJ databases">
        <title>WGS of Pseudoxanthomonas species novum from clinical isolates.</title>
        <authorList>
            <person name="Bernier A.-M."/>
            <person name="Bernard K."/>
            <person name="Vachon A."/>
        </authorList>
    </citation>
    <scope>NUCLEOTIDE SEQUENCE [LARGE SCALE GENOMIC DNA]</scope>
    <source>
        <strain evidence="1 2">NML171200</strain>
    </source>
</reference>
<organism evidence="1 2">
    <name type="scientific">Pseudoxanthomonas winnipegensis</name>
    <dbReference type="NCBI Taxonomy" id="2480810"/>
    <lineage>
        <taxon>Bacteria</taxon>
        <taxon>Pseudomonadati</taxon>
        <taxon>Pseudomonadota</taxon>
        <taxon>Gammaproteobacteria</taxon>
        <taxon>Lysobacterales</taxon>
        <taxon>Lysobacteraceae</taxon>
        <taxon>Pseudoxanthomonas</taxon>
    </lineage>
</organism>
<comment type="caution">
    <text evidence="1">The sequence shown here is derived from an EMBL/GenBank/DDBJ whole genome shotgun (WGS) entry which is preliminary data.</text>
</comment>
<gene>
    <name evidence="1" type="ORF">EA660_06890</name>
</gene>
<dbReference type="Pfam" id="PF15588">
    <property type="entry name" value="Imm10"/>
    <property type="match status" value="1"/>
</dbReference>
<name>A0A4Q8LDX7_9GAMM</name>
<evidence type="ECO:0000313" key="2">
    <source>
        <dbReference type="Proteomes" id="UP000292627"/>
    </source>
</evidence>
<dbReference type="AlphaFoldDB" id="A0A4Q8LDX7"/>
<dbReference type="OrthoDB" id="6058562at2"/>
<evidence type="ECO:0000313" key="1">
    <source>
        <dbReference type="EMBL" id="TAA26931.1"/>
    </source>
</evidence>
<dbReference type="RefSeq" id="WP_130550783.1">
    <property type="nucleotide sequence ID" value="NZ_SHMC01000002.1"/>
</dbReference>
<dbReference type="Proteomes" id="UP000292627">
    <property type="component" value="Unassembled WGS sequence"/>
</dbReference>
<evidence type="ECO:0008006" key="3">
    <source>
        <dbReference type="Google" id="ProtNLM"/>
    </source>
</evidence>